<keyword evidence="3 4" id="KW-0418">Kinase</keyword>
<evidence type="ECO:0000256" key="1">
    <source>
        <dbReference type="ARBA" id="ARBA00007374"/>
    </source>
</evidence>
<dbReference type="SUPFAM" id="SSF56104">
    <property type="entry name" value="SAICAR synthase-like"/>
    <property type="match status" value="1"/>
</dbReference>
<protein>
    <recommendedName>
        <fullName evidence="4">Kinase</fullName>
        <ecNumber evidence="4">2.7.-.-</ecNumber>
    </recommendedName>
</protein>
<sequence length="434" mass="49290">MRLVCAESGLDLERSDLLAVAVEKYLVDFVACNGLQQFVGIKVASDKSVDLSEILKSKKSETTVDKNKKLTRKWRSTAKHVLQGDWKKKDSTSTSSTDKKNKSVQISIDDLVPSDMTLLQVLALNALDLTAPASDILLKNRKNNWVQLSGHEGAFALAGPGTIWKKRTSDSDTEVKAYERLMQEELADFVPCFYKEVEWRGDYYIEMEDLLHSFKEPSVMDIKMGTRTFAESEVTNTKARADLYQKMVKIDPTAPTTEENEAKAVTKLHYMTFREQQSSSSTLGFRIEALKLENSAPVKDLKLVRSLDEVLCTMGLFLSGREDCRLQLLHRLRYMRDKLEQSQFFMQHEIVGSSILIVMDKTRAGAWMIDFVKTTPIDENCTLNHRSPWDRGNHEEGYLFGLDNLIKVLEDVQTSGKMTNENKNVGHEKHSSDL</sequence>
<dbReference type="Pfam" id="PF03770">
    <property type="entry name" value="IPK"/>
    <property type="match status" value="1"/>
</dbReference>
<organism evidence="5 6">
    <name type="scientific">Strigamia maritima</name>
    <name type="common">European centipede</name>
    <name type="synonym">Geophilus maritimus</name>
    <dbReference type="NCBI Taxonomy" id="126957"/>
    <lineage>
        <taxon>Eukaryota</taxon>
        <taxon>Metazoa</taxon>
        <taxon>Ecdysozoa</taxon>
        <taxon>Arthropoda</taxon>
        <taxon>Myriapoda</taxon>
        <taxon>Chilopoda</taxon>
        <taxon>Pleurostigmophora</taxon>
        <taxon>Geophilomorpha</taxon>
        <taxon>Linotaeniidae</taxon>
        <taxon>Strigamia</taxon>
    </lineage>
</organism>
<dbReference type="Proteomes" id="UP000014500">
    <property type="component" value="Unassembled WGS sequence"/>
</dbReference>
<dbReference type="OMA" id="HIQSQDP"/>
<accession>T1JEJ5</accession>
<dbReference type="GO" id="GO:0005737">
    <property type="term" value="C:cytoplasm"/>
    <property type="evidence" value="ECO:0007669"/>
    <property type="project" value="TreeGrafter"/>
</dbReference>
<comment type="similarity">
    <text evidence="1 4">Belongs to the inositol phosphokinase (IPK) family.</text>
</comment>
<dbReference type="GO" id="GO:0005634">
    <property type="term" value="C:nucleus"/>
    <property type="evidence" value="ECO:0007669"/>
    <property type="project" value="TreeGrafter"/>
</dbReference>
<dbReference type="EC" id="2.7.-.-" evidence="4"/>
<evidence type="ECO:0000256" key="2">
    <source>
        <dbReference type="ARBA" id="ARBA00022679"/>
    </source>
</evidence>
<proteinExistence type="inferred from homology"/>
<keyword evidence="6" id="KW-1185">Reference proteome</keyword>
<dbReference type="InterPro" id="IPR038286">
    <property type="entry name" value="IPK_sf"/>
</dbReference>
<dbReference type="eggNOG" id="KOG1621">
    <property type="taxonomic scope" value="Eukaryota"/>
</dbReference>
<evidence type="ECO:0000313" key="5">
    <source>
        <dbReference type="EnsemblMetazoa" id="SMAR012242-PA"/>
    </source>
</evidence>
<dbReference type="EnsemblMetazoa" id="SMAR012242-RA">
    <property type="protein sequence ID" value="SMAR012242-PA"/>
    <property type="gene ID" value="SMAR012242"/>
</dbReference>
<reference evidence="6" key="1">
    <citation type="submission" date="2011-05" db="EMBL/GenBank/DDBJ databases">
        <authorList>
            <person name="Richards S.R."/>
            <person name="Qu J."/>
            <person name="Jiang H."/>
            <person name="Jhangiani S.N."/>
            <person name="Agravi P."/>
            <person name="Goodspeed R."/>
            <person name="Gross S."/>
            <person name="Mandapat C."/>
            <person name="Jackson L."/>
            <person name="Mathew T."/>
            <person name="Pu L."/>
            <person name="Thornton R."/>
            <person name="Saada N."/>
            <person name="Wilczek-Boney K.B."/>
            <person name="Lee S."/>
            <person name="Kovar C."/>
            <person name="Wu Y."/>
            <person name="Scherer S.E."/>
            <person name="Worley K.C."/>
            <person name="Muzny D.M."/>
            <person name="Gibbs R."/>
        </authorList>
    </citation>
    <scope>NUCLEOTIDE SEQUENCE</scope>
    <source>
        <strain evidence="6">Brora</strain>
    </source>
</reference>
<dbReference type="Gene3D" id="3.30.470.160">
    <property type="entry name" value="Inositol polyphosphate kinase"/>
    <property type="match status" value="1"/>
</dbReference>
<name>T1JEJ5_STRMM</name>
<dbReference type="STRING" id="126957.T1JEJ5"/>
<dbReference type="GO" id="GO:0000828">
    <property type="term" value="F:inositol hexakisphosphate kinase activity"/>
    <property type="evidence" value="ECO:0007669"/>
    <property type="project" value="TreeGrafter"/>
</dbReference>
<dbReference type="PANTHER" id="PTHR12400:SF26">
    <property type="entry name" value="KINASE"/>
    <property type="match status" value="1"/>
</dbReference>
<evidence type="ECO:0000313" key="6">
    <source>
        <dbReference type="Proteomes" id="UP000014500"/>
    </source>
</evidence>
<dbReference type="GO" id="GO:0032958">
    <property type="term" value="P:inositol phosphate biosynthetic process"/>
    <property type="evidence" value="ECO:0007669"/>
    <property type="project" value="InterPro"/>
</dbReference>
<dbReference type="InterPro" id="IPR005522">
    <property type="entry name" value="IPK"/>
</dbReference>
<evidence type="ECO:0000256" key="4">
    <source>
        <dbReference type="RuleBase" id="RU363090"/>
    </source>
</evidence>
<dbReference type="PhylomeDB" id="T1JEJ5"/>
<dbReference type="EMBL" id="JH432122">
    <property type="status" value="NOT_ANNOTATED_CDS"/>
    <property type="molecule type" value="Genomic_DNA"/>
</dbReference>
<evidence type="ECO:0000256" key="3">
    <source>
        <dbReference type="ARBA" id="ARBA00022777"/>
    </source>
</evidence>
<reference evidence="5" key="2">
    <citation type="submission" date="2015-02" db="UniProtKB">
        <authorList>
            <consortium name="EnsemblMetazoa"/>
        </authorList>
    </citation>
    <scope>IDENTIFICATION</scope>
</reference>
<dbReference type="PANTHER" id="PTHR12400">
    <property type="entry name" value="INOSITOL POLYPHOSPHATE KINASE"/>
    <property type="match status" value="1"/>
</dbReference>
<dbReference type="AlphaFoldDB" id="T1JEJ5"/>
<dbReference type="HOGENOM" id="CLU_017767_0_1_1"/>
<keyword evidence="2 4" id="KW-0808">Transferase</keyword>
<dbReference type="GO" id="GO:0046854">
    <property type="term" value="P:phosphatidylinositol phosphate biosynthetic process"/>
    <property type="evidence" value="ECO:0007669"/>
    <property type="project" value="TreeGrafter"/>
</dbReference>